<dbReference type="Proteomes" id="UP000037696">
    <property type="component" value="Unassembled WGS sequence"/>
</dbReference>
<accession>A0A0M9WEM7</accession>
<dbReference type="EMBL" id="LHQQ01000117">
    <property type="protein sequence ID" value="KOS41999.1"/>
    <property type="molecule type" value="Genomic_DNA"/>
</dbReference>
<keyword evidence="2" id="KW-1185">Reference proteome</keyword>
<reference evidence="1 2" key="1">
    <citation type="submission" date="2015-08" db="EMBL/GenBank/DDBJ databases">
        <title>Genome sequencing of Penicillium nordicum.</title>
        <authorList>
            <person name="Nguyen H.D."/>
            <person name="Seifert K.A."/>
        </authorList>
    </citation>
    <scope>NUCLEOTIDE SEQUENCE [LARGE SCALE GENOMIC DNA]</scope>
    <source>
        <strain evidence="1 2">DAOMC 185683</strain>
    </source>
</reference>
<protein>
    <submittedName>
        <fullName evidence="1">Uncharacterized protein</fullName>
    </submittedName>
</protein>
<evidence type="ECO:0000313" key="2">
    <source>
        <dbReference type="Proteomes" id="UP000037696"/>
    </source>
</evidence>
<name>A0A0M9WEM7_9EURO</name>
<organism evidence="1 2">
    <name type="scientific">Penicillium nordicum</name>
    <dbReference type="NCBI Taxonomy" id="229535"/>
    <lineage>
        <taxon>Eukaryota</taxon>
        <taxon>Fungi</taxon>
        <taxon>Dikarya</taxon>
        <taxon>Ascomycota</taxon>
        <taxon>Pezizomycotina</taxon>
        <taxon>Eurotiomycetes</taxon>
        <taxon>Eurotiomycetidae</taxon>
        <taxon>Eurotiales</taxon>
        <taxon>Aspergillaceae</taxon>
        <taxon>Penicillium</taxon>
    </lineage>
</organism>
<evidence type="ECO:0000313" key="1">
    <source>
        <dbReference type="EMBL" id="KOS41999.1"/>
    </source>
</evidence>
<sequence>MYVYEYRRGLSGTRTIICGPSPVIRDSQPMQKPHGSTKIVRVTWVRGAHCPKLPPVTLTPVTCIIFIKAKVRTHS</sequence>
<proteinExistence type="predicted"/>
<dbReference type="AlphaFoldDB" id="A0A0M9WEM7"/>
<gene>
    <name evidence="1" type="ORF">ACN38_g7130</name>
</gene>
<comment type="caution">
    <text evidence="1">The sequence shown here is derived from an EMBL/GenBank/DDBJ whole genome shotgun (WGS) entry which is preliminary data.</text>
</comment>